<protein>
    <recommendedName>
        <fullName evidence="2">TPPC8 first Ig-like domain-containing protein</fullName>
    </recommendedName>
</protein>
<reference evidence="3 4" key="1">
    <citation type="journal article" date="2012" name="New Phytol.">
        <title>Insight into trade-off between wood decay and parasitism from the genome of a fungal forest pathogen.</title>
        <authorList>
            <person name="Olson A."/>
            <person name="Aerts A."/>
            <person name="Asiegbu F."/>
            <person name="Belbahri L."/>
            <person name="Bouzid O."/>
            <person name="Broberg A."/>
            <person name="Canback B."/>
            <person name="Coutinho P.M."/>
            <person name="Cullen D."/>
            <person name="Dalman K."/>
            <person name="Deflorio G."/>
            <person name="van Diepen L.T."/>
            <person name="Dunand C."/>
            <person name="Duplessis S."/>
            <person name="Durling M."/>
            <person name="Gonthier P."/>
            <person name="Grimwood J."/>
            <person name="Fossdal C.G."/>
            <person name="Hansson D."/>
            <person name="Henrissat B."/>
            <person name="Hietala A."/>
            <person name="Himmelstrand K."/>
            <person name="Hoffmeister D."/>
            <person name="Hogberg N."/>
            <person name="James T.Y."/>
            <person name="Karlsson M."/>
            <person name="Kohler A."/>
            <person name="Kues U."/>
            <person name="Lee Y.H."/>
            <person name="Lin Y.C."/>
            <person name="Lind M."/>
            <person name="Lindquist E."/>
            <person name="Lombard V."/>
            <person name="Lucas S."/>
            <person name="Lunden K."/>
            <person name="Morin E."/>
            <person name="Murat C."/>
            <person name="Park J."/>
            <person name="Raffaello T."/>
            <person name="Rouze P."/>
            <person name="Salamov A."/>
            <person name="Schmutz J."/>
            <person name="Solheim H."/>
            <person name="Stahlberg J."/>
            <person name="Velez H."/>
            <person name="de Vries R.P."/>
            <person name="Wiebenga A."/>
            <person name="Woodward S."/>
            <person name="Yakovlev I."/>
            <person name="Garbelotto M."/>
            <person name="Martin F."/>
            <person name="Grigoriev I.V."/>
            <person name="Stenlid J."/>
        </authorList>
    </citation>
    <scope>NUCLEOTIDE SEQUENCE [LARGE SCALE GENOMIC DNA]</scope>
    <source>
        <strain evidence="3 4">TC 32-1</strain>
    </source>
</reference>
<dbReference type="PANTHER" id="PTHR12975:SF6">
    <property type="entry name" value="TRAFFICKING PROTEIN PARTICLE COMPLEX SUBUNIT 8"/>
    <property type="match status" value="1"/>
</dbReference>
<dbReference type="STRING" id="747525.W4KPK3"/>
<feature type="compositionally biased region" description="Polar residues" evidence="1">
    <location>
        <begin position="305"/>
        <end position="324"/>
    </location>
</feature>
<name>W4KPK3_HETIT</name>
<dbReference type="GO" id="GO:1990072">
    <property type="term" value="C:TRAPPIII protein complex"/>
    <property type="evidence" value="ECO:0007669"/>
    <property type="project" value="TreeGrafter"/>
</dbReference>
<sequence length="1316" mass="146265">MAPVLPPSLSPHICILPSPDLVDLLTASSLPPLSQILQSFSPLPQVTTRTTTLTSVPHPSFALRFSDLTEIESGCREDEEQRAGRTIDWISARVSRRCAKWVEDWERAGAAAAEKDGSTNIRTPWWDELRRCVEGDHIPSTIEGWNHPVAVVLAVSTMAPNPLQALAQLHARPPEFPVWVDNTYLVYSLIVHPQNSSLSNEEAGALFNAVKKQYGLQCYLLPLAMPSPPPQPVPAPLLAPRPVPNTLRMNEQDIQQTARFMREFVAMSLVPWMEKCVVEWNENFSSKNRLPSRLFSSTRRLFGSASTSATPSHGSNPSTSSVSSRGHGLSGSISSLVNSPGLLERPPQHRRLAEFATSLGDYKLAILVWESMRKEGKNGSEILPMLLAPSPAIPLHVTHALSLIRTPQSDLSALSQLRALVYAVRWESSIPSSDFLSSVLEGDKWLVWAASSAEEPPSALLLAHAAYLSVRKRARRRAALWYLFAANRLEKFGIKPLTMYFLRRAHELYKISPEKELSPSFWDAEGVDSNTHSSLEAIIPGIDHALGRLHYTSGDVERGVRFFLGLLHGSTGTTNFTLSEAPTGNDVQLPKSVVSDKVFLEDFRVAFQHLRDTAEGRLDLSDMKLPVPFCIPRHTRLRVPGDSVGGDLSIWEAQEDTWKEFRKTRGKEGLQSIGKATVNETFWVDLTLQNPLDVDVNLANLTVVVKEEHLNTPADFVEVEVIDDIILSSKETRTIPLAMHAQRSGILFVSHASYEFLSLLPVTESLGTRGRRLQETPLQRQSKMYAPDVHIRVEVEDARQKVSANFVEDGRLVLAEGECKRVKLWLSNTGSETIGEMWLIAGAEDEFWIDAPTEQPEHTSHPQTEVLRSTNSLAAQRPYRIPLETLRDSLPFAPGGSMEFSLTLHANHPGDHEMCLLFVFREKEGDIFRSARVTRQFEVQPILSVSTRSAPSRALEHLFLLDLDITNVSASSDVTISQVTTLSPTWSCSAVSEYPSDMLTPSQVLHLPLGVDRWENELDTQPTLDFVSNTLRNVLQGQTLEPSEPPPIDVLCSHVSKTPVYSVLQPTISSLIHQRRRNLALRNLTATQSNIPAALYPSTFPLYHPHAVDVLLFWEIPSEQRSGHVLIPGAILGAGHAALKEIVEEAQEAKVKRSMYAETQREKSAVLDAIRTSEWNAEMNPLVLTLQQGEVVKHDFSAGPCHAVVPFTLRNYSLTHSCKYTLKLESKSSVSHHPDALSCATYAGRLTYRGILGPLQYIIVEPTLYAPRPDSYALSGWILETEVAQKETSWRPRSRYIQEPSSEDAACITVVNVPSV</sequence>
<proteinExistence type="predicted"/>
<dbReference type="InParanoid" id="W4KPK3"/>
<keyword evidence="4" id="KW-1185">Reference proteome</keyword>
<dbReference type="RefSeq" id="XP_009540939.1">
    <property type="nucleotide sequence ID" value="XM_009542644.1"/>
</dbReference>
<feature type="domain" description="TPPC8 first Ig-like" evidence="2">
    <location>
        <begin position="676"/>
        <end position="796"/>
    </location>
</feature>
<dbReference type="OrthoDB" id="203724at2759"/>
<dbReference type="HOGENOM" id="CLU_004823_3_0_1"/>
<dbReference type="KEGG" id="hir:HETIRDRAFT_377708"/>
<accession>W4KPK3</accession>
<evidence type="ECO:0000313" key="4">
    <source>
        <dbReference type="Proteomes" id="UP000030671"/>
    </source>
</evidence>
<dbReference type="eggNOG" id="KOG1938">
    <property type="taxonomic scope" value="Eukaryota"/>
</dbReference>
<dbReference type="Proteomes" id="UP000030671">
    <property type="component" value="Unassembled WGS sequence"/>
</dbReference>
<evidence type="ECO:0000256" key="1">
    <source>
        <dbReference type="SAM" id="MobiDB-lite"/>
    </source>
</evidence>
<dbReference type="InterPro" id="IPR058541">
    <property type="entry name" value="Ig_TPPC8_1st"/>
</dbReference>
<dbReference type="InterPro" id="IPR024420">
    <property type="entry name" value="TRAPP_III_complex_Trs85"/>
</dbReference>
<evidence type="ECO:0000313" key="3">
    <source>
        <dbReference type="EMBL" id="ETW86981.1"/>
    </source>
</evidence>
<organism evidence="3 4">
    <name type="scientific">Heterobasidion irregulare (strain TC 32-1)</name>
    <dbReference type="NCBI Taxonomy" id="747525"/>
    <lineage>
        <taxon>Eukaryota</taxon>
        <taxon>Fungi</taxon>
        <taxon>Dikarya</taxon>
        <taxon>Basidiomycota</taxon>
        <taxon>Agaricomycotina</taxon>
        <taxon>Agaricomycetes</taxon>
        <taxon>Russulales</taxon>
        <taxon>Bondarzewiaceae</taxon>
        <taxon>Heterobasidion</taxon>
        <taxon>Heterobasidion annosum species complex</taxon>
    </lineage>
</organism>
<dbReference type="EMBL" id="KI925454">
    <property type="protein sequence ID" value="ETW86981.1"/>
    <property type="molecule type" value="Genomic_DNA"/>
</dbReference>
<dbReference type="Pfam" id="PF12739">
    <property type="entry name" value="TRAPPC-Trs85"/>
    <property type="match status" value="1"/>
</dbReference>
<feature type="region of interest" description="Disordered" evidence="1">
    <location>
        <begin position="305"/>
        <end position="331"/>
    </location>
</feature>
<gene>
    <name evidence="3" type="ORF">HETIRDRAFT_377708</name>
</gene>
<dbReference type="PANTHER" id="PTHR12975">
    <property type="entry name" value="TRANSPORT PROTEIN TRAPP"/>
    <property type="match status" value="1"/>
</dbReference>
<dbReference type="GeneID" id="20671899"/>
<dbReference type="Pfam" id="PF24545">
    <property type="entry name" value="Ig_TPPC8_1st"/>
    <property type="match status" value="1"/>
</dbReference>
<evidence type="ECO:0000259" key="2">
    <source>
        <dbReference type="Pfam" id="PF24545"/>
    </source>
</evidence>